<feature type="compositionally biased region" description="Acidic residues" evidence="1">
    <location>
        <begin position="65"/>
        <end position="75"/>
    </location>
</feature>
<organism evidence="2 3">
    <name type="scientific">Punica granatum</name>
    <name type="common">Pomegranate</name>
    <dbReference type="NCBI Taxonomy" id="22663"/>
    <lineage>
        <taxon>Eukaryota</taxon>
        <taxon>Viridiplantae</taxon>
        <taxon>Streptophyta</taxon>
        <taxon>Embryophyta</taxon>
        <taxon>Tracheophyta</taxon>
        <taxon>Spermatophyta</taxon>
        <taxon>Magnoliopsida</taxon>
        <taxon>eudicotyledons</taxon>
        <taxon>Gunneridae</taxon>
        <taxon>Pentapetalae</taxon>
        <taxon>rosids</taxon>
        <taxon>malvids</taxon>
        <taxon>Myrtales</taxon>
        <taxon>Lythraceae</taxon>
        <taxon>Punica</taxon>
    </lineage>
</organism>
<dbReference type="Gene3D" id="3.10.10.10">
    <property type="entry name" value="HIV Type 1 Reverse Transcriptase, subunit A, domain 1"/>
    <property type="match status" value="1"/>
</dbReference>
<dbReference type="Proteomes" id="UP000233551">
    <property type="component" value="Unassembled WGS sequence"/>
</dbReference>
<dbReference type="PANTHER" id="PTHR35046">
    <property type="entry name" value="ZINC KNUCKLE (CCHC-TYPE) FAMILY PROTEIN"/>
    <property type="match status" value="1"/>
</dbReference>
<feature type="compositionally biased region" description="Polar residues" evidence="1">
    <location>
        <begin position="167"/>
        <end position="180"/>
    </location>
</feature>
<feature type="region of interest" description="Disordered" evidence="1">
    <location>
        <begin position="147"/>
        <end position="184"/>
    </location>
</feature>
<dbReference type="SUPFAM" id="SSF56672">
    <property type="entry name" value="DNA/RNA polymerases"/>
    <property type="match status" value="1"/>
</dbReference>
<protein>
    <recommendedName>
        <fullName evidence="4">Reverse transcriptase domain-containing protein</fullName>
    </recommendedName>
</protein>
<keyword evidence="3" id="KW-1185">Reference proteome</keyword>
<evidence type="ECO:0000256" key="1">
    <source>
        <dbReference type="SAM" id="MobiDB-lite"/>
    </source>
</evidence>
<name>A0A2I0IR24_PUNGR</name>
<proteinExistence type="predicted"/>
<evidence type="ECO:0000313" key="3">
    <source>
        <dbReference type="Proteomes" id="UP000233551"/>
    </source>
</evidence>
<dbReference type="EMBL" id="PGOL01002685">
    <property type="protein sequence ID" value="PKI45896.1"/>
    <property type="molecule type" value="Genomic_DNA"/>
</dbReference>
<gene>
    <name evidence="2" type="ORF">CRG98_033695</name>
</gene>
<evidence type="ECO:0008006" key="4">
    <source>
        <dbReference type="Google" id="ProtNLM"/>
    </source>
</evidence>
<feature type="region of interest" description="Disordered" evidence="1">
    <location>
        <begin position="49"/>
        <end position="86"/>
    </location>
</feature>
<dbReference type="PANTHER" id="PTHR35046:SF18">
    <property type="entry name" value="RNA-DIRECTED DNA POLYMERASE"/>
    <property type="match status" value="1"/>
</dbReference>
<sequence length="465" mass="52971">MPPRRRDRVDDVLDRDNLRYLEQRLEQIVDQRMDRTIEQLTQRMAALMGNQNRENPNPNPNPNPDQEESGEESEGENYFANIPRKQQMGYIEDDRRRWEFGMRTEISEFHGNLKPRSFLIGWPQSRRSWNLKECRKINVYRWCSSGVSRSRGGGGSSRVNRLGGGANRNTANTSQSNRPTGSGMKCFGCGEEGEEEDVEEAEDPVFDSEGVIDEEVVTGDTGTTLVVRRSCLMPKVADDNWLRHNIFQSTCTVRGKKLGLKTEKHPNPYKLAWLKKVGEVNVSERALVSFSIGLKYKDVMWCDVVAMDACHLLLGRPWQYDCFEIHDERTNSYSFMFEGVKIVLMSSRETEKPTSMGGETKLLSLARFEEDVDESQLVYVLIGKEAAAEVSVPTAVAPVVVEFVDVFPDELPDGLPPLRDIQHQINLELGATLPNRPHYKMSHGEHEELQRQVEELLAKGHILRA</sequence>
<evidence type="ECO:0000313" key="2">
    <source>
        <dbReference type="EMBL" id="PKI45896.1"/>
    </source>
</evidence>
<dbReference type="AlphaFoldDB" id="A0A2I0IR24"/>
<feature type="compositionally biased region" description="Gly residues" evidence="1">
    <location>
        <begin position="151"/>
        <end position="166"/>
    </location>
</feature>
<dbReference type="STRING" id="22663.A0A2I0IR24"/>
<comment type="caution">
    <text evidence="2">The sequence shown here is derived from an EMBL/GenBank/DDBJ whole genome shotgun (WGS) entry which is preliminary data.</text>
</comment>
<accession>A0A2I0IR24</accession>
<dbReference type="InterPro" id="IPR043502">
    <property type="entry name" value="DNA/RNA_pol_sf"/>
</dbReference>
<reference evidence="2 3" key="1">
    <citation type="submission" date="2017-11" db="EMBL/GenBank/DDBJ databases">
        <title>De-novo sequencing of pomegranate (Punica granatum L.) genome.</title>
        <authorList>
            <person name="Akparov Z."/>
            <person name="Amiraslanov A."/>
            <person name="Hajiyeva S."/>
            <person name="Abbasov M."/>
            <person name="Kaur K."/>
            <person name="Hamwieh A."/>
            <person name="Solovyev V."/>
            <person name="Salamov A."/>
            <person name="Braich B."/>
            <person name="Kosarev P."/>
            <person name="Mahmoud A."/>
            <person name="Hajiyev E."/>
            <person name="Babayeva S."/>
            <person name="Izzatullayeva V."/>
            <person name="Mammadov A."/>
            <person name="Mammadov A."/>
            <person name="Sharifova S."/>
            <person name="Ojaghi J."/>
            <person name="Eynullazada K."/>
            <person name="Bayramov B."/>
            <person name="Abdulazimova A."/>
            <person name="Shahmuradov I."/>
        </authorList>
    </citation>
    <scope>NUCLEOTIDE SEQUENCE [LARGE SCALE GENOMIC DNA]</scope>
    <source>
        <strain evidence="3">cv. AG2017</strain>
        <tissue evidence="2">Leaf</tissue>
    </source>
</reference>